<feature type="domain" description="tRNA (32-2'-O)-methyltransferase regulator THADA-like C-terminal TPR repeats region" evidence="6">
    <location>
        <begin position="1227"/>
        <end position="1292"/>
    </location>
</feature>
<dbReference type="InterPro" id="IPR019442">
    <property type="entry name" value="THADA/TRM732_DUF2428"/>
</dbReference>
<dbReference type="InterPro" id="IPR056842">
    <property type="entry name" value="THADA-like_TPR_C"/>
</dbReference>
<accession>A0ABN8HTN9</accession>
<evidence type="ECO:0000313" key="8">
    <source>
        <dbReference type="Proteomes" id="UP000837857"/>
    </source>
</evidence>
<evidence type="ECO:0000259" key="6">
    <source>
        <dbReference type="Pfam" id="PF25151"/>
    </source>
</evidence>
<dbReference type="InterPro" id="IPR051954">
    <property type="entry name" value="tRNA_methyltransferase_THADA"/>
</dbReference>
<dbReference type="Proteomes" id="UP000837857">
    <property type="component" value="Chromosome 13"/>
</dbReference>
<dbReference type="SUPFAM" id="SSF48371">
    <property type="entry name" value="ARM repeat"/>
    <property type="match status" value="1"/>
</dbReference>
<dbReference type="EMBL" id="OW152825">
    <property type="protein sequence ID" value="CAH2041203.1"/>
    <property type="molecule type" value="Genomic_DNA"/>
</dbReference>
<dbReference type="PANTHER" id="PTHR14387:SF7">
    <property type="entry name" value="THYROID ADENOMA-ASSOCIATED PROTEIN"/>
    <property type="match status" value="1"/>
</dbReference>
<evidence type="ECO:0000256" key="1">
    <source>
        <dbReference type="ARBA" id="ARBA00010409"/>
    </source>
</evidence>
<name>A0ABN8HTN9_9NEOP</name>
<dbReference type="Pfam" id="PF10350">
    <property type="entry name" value="DUF2428"/>
    <property type="match status" value="1"/>
</dbReference>
<feature type="domain" description="tRNA (32-2'-O)-methyltransferase regulator THADA-like TPR repeats region" evidence="5">
    <location>
        <begin position="476"/>
        <end position="679"/>
    </location>
</feature>
<reference evidence="7" key="1">
    <citation type="submission" date="2022-03" db="EMBL/GenBank/DDBJ databases">
        <authorList>
            <person name="Martin H S."/>
        </authorList>
    </citation>
    <scope>NUCLEOTIDE SEQUENCE</scope>
</reference>
<evidence type="ECO:0000256" key="3">
    <source>
        <dbReference type="ARBA" id="ARBA00035698"/>
    </source>
</evidence>
<dbReference type="Pfam" id="PF25150">
    <property type="entry name" value="TPR_Trm732"/>
    <property type="match status" value="1"/>
</dbReference>
<evidence type="ECO:0000259" key="4">
    <source>
        <dbReference type="Pfam" id="PF10350"/>
    </source>
</evidence>
<feature type="domain" description="DUF2428" evidence="4">
    <location>
        <begin position="841"/>
        <end position="1104"/>
    </location>
</feature>
<dbReference type="PANTHER" id="PTHR14387">
    <property type="entry name" value="THADA/DEATH RECEPTOR INTERACTING PROTEIN"/>
    <property type="match status" value="1"/>
</dbReference>
<proteinExistence type="inferred from homology"/>
<dbReference type="InterPro" id="IPR056843">
    <property type="entry name" value="THADA-like_TPR"/>
</dbReference>
<evidence type="ECO:0000256" key="2">
    <source>
        <dbReference type="ARBA" id="ARBA00022694"/>
    </source>
</evidence>
<evidence type="ECO:0000313" key="7">
    <source>
        <dbReference type="EMBL" id="CAH2041203.1"/>
    </source>
</evidence>
<feature type="non-terminal residue" evidence="7">
    <location>
        <position position="1787"/>
    </location>
</feature>
<keyword evidence="2" id="KW-0819">tRNA processing</keyword>
<dbReference type="InterPro" id="IPR016024">
    <property type="entry name" value="ARM-type_fold"/>
</dbReference>
<feature type="domain" description="tRNA (32-2'-O)-methyltransferase regulator THADA-like C-terminal TPR repeats region" evidence="6">
    <location>
        <begin position="1106"/>
        <end position="1220"/>
    </location>
</feature>
<comment type="similarity">
    <text evidence="1">Belongs to the THADA family.</text>
</comment>
<organism evidence="7 8">
    <name type="scientific">Iphiclides podalirius</name>
    <name type="common">scarce swallowtail</name>
    <dbReference type="NCBI Taxonomy" id="110791"/>
    <lineage>
        <taxon>Eukaryota</taxon>
        <taxon>Metazoa</taxon>
        <taxon>Ecdysozoa</taxon>
        <taxon>Arthropoda</taxon>
        <taxon>Hexapoda</taxon>
        <taxon>Insecta</taxon>
        <taxon>Pterygota</taxon>
        <taxon>Neoptera</taxon>
        <taxon>Endopterygota</taxon>
        <taxon>Lepidoptera</taxon>
        <taxon>Glossata</taxon>
        <taxon>Ditrysia</taxon>
        <taxon>Papilionoidea</taxon>
        <taxon>Papilionidae</taxon>
        <taxon>Papilioninae</taxon>
        <taxon>Iphiclides</taxon>
    </lineage>
</organism>
<evidence type="ECO:0000259" key="5">
    <source>
        <dbReference type="Pfam" id="PF25150"/>
    </source>
</evidence>
<protein>
    <recommendedName>
        <fullName evidence="3">tRNA (32-2'-O)-methyltransferase regulator THADA</fullName>
    </recommendedName>
</protein>
<gene>
    <name evidence="7" type="ORF">IPOD504_LOCUS2983</name>
</gene>
<keyword evidence="8" id="KW-1185">Reference proteome</keyword>
<dbReference type="Pfam" id="PF25151">
    <property type="entry name" value="TPR_Trm732_C"/>
    <property type="match status" value="2"/>
</dbReference>
<sequence length="1787" mass="198859">MNGLTLRISGSNSKKIKGSLSFNPVIISDNLIAKTDAENLLHKNFHAINNVDEQLTILKEYLNECDELPQSLLVKAFLNAEVKHPVKCFIARYITKNSHLQEPFAKVLSKEILSHVLGNNNDDKGYLDFVPKIASCIENFPAGAMAVKEIDLKLSEYLTKCLQNCIDTLRSLKSLSPTGKNEIYDLAHLSLRLLLHIVQKVHCENVASMMPLFNTIKHNVKALLFEEDVPMDTKSVSGILLVSMHIIENGSNSWIEILKSNKENRGFGDLIENDSAKLSLYSALVTVVAAEELFSENVNNDSALIVLTNNIIDIGESTITSSTFTLGVTRTLVQTSRALPKAPDSILGGKLVDRLLTFVWSHLEHHMDSVRHLTAQILANIVKYCTALKKGGDDKALDGLFTALSRLDQCRKSYYVSLTSLTLELGARCILQRFPDVVRDVIAALDIQAVQASATTTLETLLQKHSKESTSEITYDVWVKPILERVTTQTLDSAVLNILEGLLLRAVKLDEDLMSFLLPYIKELPSADLKCVLMLLSVARKSESGARAGRSEDQWRGLVPYEVLEMAASDAADEVRSLSLSLVVESRRTTEAFSPRELGLVRRHLALSANAQQPDARQQTLALIKKFVRRLEDSYKVLRRQKLESGYYLAFVDDLRGMCYGFLIPGVNYGRRHVSLQVLVWCENATFEGYRRTWKPEYVLRLMMHLEDSYESNKSFALEILNLCPVELIESQKCSVGLELGEIFRLASSLKPTDCVSAAYKMKLMRNRLPEDILQGRSIDSPEGVSFALLSDLMALVREQLSVCRRSVVLGARGASMYGALHCALPRAGHARRPDARWSTLVEEVVGTCAEVNAAVACVVNNSSPEGHLPMDSTGVLIYDHGNSANVTLEDGRPVTAQMVLLCAWRSVKEVSLVLGSISSRLSIRGEGQEHGTLSVRQMVLMGEHFTRLLAETKHRGAFEQAYVGFTKLLSRLWRCRRAELHGLPLVWLRALLRQVGGGAGAGGGGEGAVTSRLCPTRRSAGLPFMIQALVATELQVSEQPRCLQECVATLLRLCSEGAPPARVHCSNVLRALVRCAPLQQHVAPYIGDALVLALKGFDGTTWEERNASTLLLSALTARAVGGSRVGGNRAGGVRGGGGGEGSARGRITGRLFFLRYPRLYDFMLEKLNEASQSGEARMKPSLYPILLLLGRLYPSALEGTVSNLKLSGLARPVAACDNAPLSLTWLSGLAKPVAACANAPSLYTRRLAARALAPLVSPHAYIPHIEESLKLIADNRIRRNFCHGLLLQVTTLLENKPDNLVLGEETTVRIKVLINQTMWILEHFASDLPCYLIIDEYTKMINLLIWRFPSLIDRLTVQRIIDNLEMILTPHRKETSLNCGMEVCLANATSLHFIILNKYCGIDDIERLVYKTLYHHNYEVVLATLDYLLVLYEELDIDNKLQEHLDSIARDKKALEYFRKDPNYTRTLYNVLKGAKYLECRYKCLKLLSLEDNTQEYVIRANLIVNTEMSAKMGDEVILTELTRLIESEHENLTHIYLYSLSSFLTKRLMDSNICGRYVLETVRLVFACSSPDNSDKTRSVVVGFLEKNFKTLIELELCDLSEEERFEVRATLWATLVTVLEDDEHILRGRCSRVVTQLVGCGPAVGSRAAQLLRRHVASGRHGLPLLCALALLDFRCQVCLADDADDECRVFDQNEKYNVFLEETVWTVACAEEIKSLCAGEDLCGLVLAQLEEPTFKQTFDRLCGRNVAEFKDLLEGSGNAVTSKVDLFARHLSGQRSSSDFNL</sequence>